<comment type="caution">
    <text evidence="6">The sequence shown here is derived from an EMBL/GenBank/DDBJ whole genome shotgun (WGS) entry which is preliminary data.</text>
</comment>
<dbReference type="Pfam" id="PF03737">
    <property type="entry name" value="RraA-like"/>
    <property type="match status" value="1"/>
</dbReference>
<dbReference type="InterPro" id="IPR036704">
    <property type="entry name" value="RraA/RraA-like_sf"/>
</dbReference>
<dbReference type="SUPFAM" id="SSF89562">
    <property type="entry name" value="RraA-like"/>
    <property type="match status" value="1"/>
</dbReference>
<keyword evidence="5" id="KW-0460">Magnesium</keyword>
<dbReference type="InterPro" id="IPR005493">
    <property type="entry name" value="RraA/RraA-like"/>
</dbReference>
<evidence type="ECO:0000313" key="7">
    <source>
        <dbReference type="Proteomes" id="UP000054770"/>
    </source>
</evidence>
<dbReference type="CDD" id="cd16841">
    <property type="entry name" value="RraA_family"/>
    <property type="match status" value="1"/>
</dbReference>
<evidence type="ECO:0000256" key="5">
    <source>
        <dbReference type="PIRSR" id="PIRSR605493-1"/>
    </source>
</evidence>
<dbReference type="EMBL" id="FCON02000164">
    <property type="protein sequence ID" value="SAL84622.1"/>
    <property type="molecule type" value="Genomic_DNA"/>
</dbReference>
<dbReference type="GO" id="GO:0046872">
    <property type="term" value="F:metal ion binding"/>
    <property type="evidence" value="ECO:0007669"/>
    <property type="project" value="UniProtKB-KW"/>
</dbReference>
<evidence type="ECO:0000256" key="2">
    <source>
        <dbReference type="ARBA" id="ARBA00016549"/>
    </source>
</evidence>
<comment type="cofactor">
    <cofactor evidence="1">
        <name>a divalent metal cation</name>
        <dbReference type="ChEBI" id="CHEBI:60240"/>
    </cofactor>
</comment>
<name>A0A158KTZ9_9BURK</name>
<feature type="binding site" evidence="5">
    <location>
        <position position="126"/>
    </location>
    <ligand>
        <name>Mg(2+)</name>
        <dbReference type="ChEBI" id="CHEBI:18420"/>
    </ligand>
</feature>
<evidence type="ECO:0000256" key="1">
    <source>
        <dbReference type="ARBA" id="ARBA00001968"/>
    </source>
</evidence>
<dbReference type="NCBIfam" id="NF004850">
    <property type="entry name" value="PRK06201.1"/>
    <property type="match status" value="1"/>
</dbReference>
<dbReference type="Gene3D" id="3.50.30.40">
    <property type="entry name" value="Ribonuclease E inhibitor RraA/RraA-like"/>
    <property type="match status" value="1"/>
</dbReference>
<reference evidence="6" key="1">
    <citation type="submission" date="2016-01" db="EMBL/GenBank/DDBJ databases">
        <authorList>
            <person name="Peeters C."/>
        </authorList>
    </citation>
    <scope>NUCLEOTIDE SEQUENCE [LARGE SCALE GENOMIC DNA]</scope>
    <source>
        <strain evidence="6">LMG 22940</strain>
    </source>
</reference>
<dbReference type="Proteomes" id="UP000054770">
    <property type="component" value="Unassembled WGS sequence"/>
</dbReference>
<dbReference type="PANTHER" id="PTHR33254:SF4">
    <property type="entry name" value="4-HYDROXY-4-METHYL-2-OXOGLUTARATE ALDOLASE 3-RELATED"/>
    <property type="match status" value="1"/>
</dbReference>
<keyword evidence="7" id="KW-1185">Reference proteome</keyword>
<keyword evidence="5" id="KW-0479">Metal-binding</keyword>
<feature type="binding site" evidence="5">
    <location>
        <position position="125"/>
    </location>
    <ligand>
        <name>substrate</name>
    </ligand>
</feature>
<gene>
    <name evidence="6" type="ORF">AWB68_07375</name>
</gene>
<dbReference type="AlphaFoldDB" id="A0A158KTZ9"/>
<evidence type="ECO:0000313" key="6">
    <source>
        <dbReference type="EMBL" id="SAL84622.1"/>
    </source>
</evidence>
<accession>A0A158KTZ9</accession>
<evidence type="ECO:0000256" key="3">
    <source>
        <dbReference type="ARBA" id="ARBA00029596"/>
    </source>
</evidence>
<feature type="binding site" evidence="5">
    <location>
        <begin position="103"/>
        <end position="106"/>
    </location>
    <ligand>
        <name>substrate</name>
    </ligand>
</feature>
<proteinExistence type="predicted"/>
<comment type="cofactor">
    <cofactor evidence="5">
        <name>Mg(2+)</name>
        <dbReference type="ChEBI" id="CHEBI:18420"/>
    </cofactor>
</comment>
<dbReference type="PANTHER" id="PTHR33254">
    <property type="entry name" value="4-HYDROXY-4-METHYL-2-OXOGLUTARATE ALDOLASE 3-RELATED"/>
    <property type="match status" value="1"/>
</dbReference>
<evidence type="ECO:0000256" key="4">
    <source>
        <dbReference type="ARBA" id="ARBA00030169"/>
    </source>
</evidence>
<sequence>MTAMSTYKAIRKNPSATQAETQLLASLRDIPVSALSDNMHRNIGTKGLSPYHRPSGQTMAGTAVTARSRGGDNLTYLRALEFCRPGDVLVIDAGADLNNAVIGGILTFYAATIGLAGIVLDGAIRDVAEIRAREFPVYARGVTHRGPYKDGPGEINVPVSVGGMVVNPGDLIVGDQDGVLAIPQEVAELVIQNARDVLAAEARTMEAMRAGKWDRSFIDVLEARCNN</sequence>
<organism evidence="6 7">
    <name type="scientific">Caballeronia choica</name>
    <dbReference type="NCBI Taxonomy" id="326476"/>
    <lineage>
        <taxon>Bacteria</taxon>
        <taxon>Pseudomonadati</taxon>
        <taxon>Pseudomonadota</taxon>
        <taxon>Betaproteobacteria</taxon>
        <taxon>Burkholderiales</taxon>
        <taxon>Burkholderiaceae</taxon>
        <taxon>Caballeronia</taxon>
    </lineage>
</organism>
<protein>
    <recommendedName>
        <fullName evidence="2">Putative 4-hydroxy-4-methyl-2-oxoglutarate aldolase</fullName>
    </recommendedName>
    <alternativeName>
        <fullName evidence="3">Regulator of ribonuclease activity homolog</fullName>
    </alternativeName>
    <alternativeName>
        <fullName evidence="4">RraA-like protein</fullName>
    </alternativeName>
</protein>